<protein>
    <submittedName>
        <fullName evidence="2">TIGR04086 family membrane protein</fullName>
    </submittedName>
</protein>
<sequence length="126" mass="13078">MSKGKTAITVGKGIGISLALYLLLQFLWALLLVKSVVPEERAGLLVTVSCGIAAFLGARFAAKKGAGFPSALGSTVGFLALVLLAGYLIFDGMAQQGWLLLAVGLVCGCAAGMSKVGKKKRKKRKH</sequence>
<gene>
    <name evidence="2" type="ORF">H8790_06015</name>
</gene>
<keyword evidence="1" id="KW-0472">Membrane</keyword>
<dbReference type="AlphaFoldDB" id="A0A7G9B7M3"/>
<feature type="transmembrane region" description="Helical" evidence="1">
    <location>
        <begin position="71"/>
        <end position="90"/>
    </location>
</feature>
<keyword evidence="3" id="KW-1185">Reference proteome</keyword>
<dbReference type="RefSeq" id="WP_187333982.1">
    <property type="nucleotide sequence ID" value="NZ_CP060490.1"/>
</dbReference>
<proteinExistence type="predicted"/>
<organism evidence="2 3">
    <name type="scientific">Oscillibacter hominis</name>
    <dbReference type="NCBI Taxonomy" id="2763056"/>
    <lineage>
        <taxon>Bacteria</taxon>
        <taxon>Bacillati</taxon>
        <taxon>Bacillota</taxon>
        <taxon>Clostridia</taxon>
        <taxon>Eubacteriales</taxon>
        <taxon>Oscillospiraceae</taxon>
        <taxon>Oscillibacter</taxon>
    </lineage>
</organism>
<evidence type="ECO:0000256" key="1">
    <source>
        <dbReference type="SAM" id="Phobius"/>
    </source>
</evidence>
<name>A0A7G9B7M3_9FIRM</name>
<accession>A0A7G9B7M3</accession>
<reference evidence="2 3" key="1">
    <citation type="submission" date="2020-08" db="EMBL/GenBank/DDBJ databases">
        <authorList>
            <person name="Liu C."/>
            <person name="Sun Q."/>
        </authorList>
    </citation>
    <scope>NUCLEOTIDE SEQUENCE [LARGE SCALE GENOMIC DNA]</scope>
    <source>
        <strain evidence="2 3">NSJ-62</strain>
    </source>
</reference>
<feature type="transmembrane region" description="Helical" evidence="1">
    <location>
        <begin position="12"/>
        <end position="31"/>
    </location>
</feature>
<dbReference type="KEGG" id="ohi:H8790_06015"/>
<keyword evidence="1" id="KW-1133">Transmembrane helix</keyword>
<keyword evidence="1" id="KW-0812">Transmembrane</keyword>
<feature type="transmembrane region" description="Helical" evidence="1">
    <location>
        <begin position="96"/>
        <end position="116"/>
    </location>
</feature>
<dbReference type="NCBIfam" id="TIGR04086">
    <property type="entry name" value="TIGR04086_membr"/>
    <property type="match status" value="1"/>
</dbReference>
<dbReference type="Proteomes" id="UP000515960">
    <property type="component" value="Chromosome"/>
</dbReference>
<dbReference type="EMBL" id="CP060490">
    <property type="protein sequence ID" value="QNL45554.1"/>
    <property type="molecule type" value="Genomic_DNA"/>
</dbReference>
<evidence type="ECO:0000313" key="3">
    <source>
        <dbReference type="Proteomes" id="UP000515960"/>
    </source>
</evidence>
<dbReference type="InterPro" id="IPR023804">
    <property type="entry name" value="DUF3792_TM"/>
</dbReference>
<evidence type="ECO:0000313" key="2">
    <source>
        <dbReference type="EMBL" id="QNL45554.1"/>
    </source>
</evidence>
<feature type="transmembrane region" description="Helical" evidence="1">
    <location>
        <begin position="43"/>
        <end position="62"/>
    </location>
</feature>